<evidence type="ECO:0000256" key="2">
    <source>
        <dbReference type="ARBA" id="ARBA00007330"/>
    </source>
</evidence>
<dbReference type="EMBL" id="CP159290">
    <property type="protein sequence ID" value="XCH31054.1"/>
    <property type="molecule type" value="Genomic_DNA"/>
</dbReference>
<dbReference type="RefSeq" id="WP_353708781.1">
    <property type="nucleotide sequence ID" value="NZ_CP159290.1"/>
</dbReference>
<evidence type="ECO:0000256" key="1">
    <source>
        <dbReference type="ARBA" id="ARBA00001974"/>
    </source>
</evidence>
<dbReference type="SUPFAM" id="SSF51905">
    <property type="entry name" value="FAD/NAD(P)-binding domain"/>
    <property type="match status" value="1"/>
</dbReference>
<dbReference type="InterPro" id="IPR031656">
    <property type="entry name" value="DAO_C"/>
</dbReference>
<comment type="similarity">
    <text evidence="2">Belongs to the FAD-dependent glycerol-3-phosphate dehydrogenase family.</text>
</comment>
<sequence length="558" mass="60043">MGGTPRADAPRLDSKTYDMVIVGAGINGAAIARDAALRGLDVALVERGDYGGETSSWNSRLIHGGLRYLEHGELRLVHESLHDREHLWHVAPHLVTPLPFVVPLYRHNHVPGWMLRVGMVLYDGLSLRKSVPRHRAMTRDATHLELPGLGLDGLDGAVRYYDGQVVYPERLVLETVLDACRHGADVLNHAEVTEILVEDGAARGVRVHDAESGEELVVRGRCVVNAAGPWVDHLAHGLPLPRQIGGTKGTHLVVDPFPGAPDAAIYFEARSDNRAILVIPWNGRYLIGTTDDRYDGDPGAARGTREEVDYLLAETNALVPSAGLTVDDVLLTYSGVRPLPHRPGAKPGAIPRSHLVETHVEVPRLVSVVGGKLTPHLSLGREVVDKVARLLSLDVLASTAADTPLPGAPSTGSWEDERGRVLADLPFPAEVAERLVRVYGAVAREIGESARRDPRLAQVLGEGRGAVTLAELAHVVEREHATTLTDVLQRRTMVGIEPGLGLDVAEGVADVLGDMLGWDAERRDAEVAAHRTYVRRLLGGTAADDDADETPASAAHAA</sequence>
<dbReference type="Pfam" id="PF16901">
    <property type="entry name" value="DAO_C"/>
    <property type="match status" value="1"/>
</dbReference>
<keyword evidence="4" id="KW-0274">FAD</keyword>
<dbReference type="PANTHER" id="PTHR11985:SF15">
    <property type="entry name" value="GLYCEROL-3-PHOSPHATE DEHYDROGENASE, MITOCHONDRIAL"/>
    <property type="match status" value="1"/>
</dbReference>
<accession>A0AAU8G2A4</accession>
<dbReference type="AlphaFoldDB" id="A0AAU8G2A4"/>
<dbReference type="GO" id="GO:0046168">
    <property type="term" value="P:glycerol-3-phosphate catabolic process"/>
    <property type="evidence" value="ECO:0007669"/>
    <property type="project" value="TreeGrafter"/>
</dbReference>
<dbReference type="PRINTS" id="PR01001">
    <property type="entry name" value="FADG3PDH"/>
</dbReference>
<comment type="cofactor">
    <cofactor evidence="1">
        <name>FAD</name>
        <dbReference type="ChEBI" id="CHEBI:57692"/>
    </cofactor>
</comment>
<gene>
    <name evidence="8" type="primary">glpD</name>
    <name evidence="8" type="ORF">ABRQ22_05025</name>
</gene>
<dbReference type="NCBIfam" id="NF008899">
    <property type="entry name" value="PRK12266.1"/>
    <property type="match status" value="1"/>
</dbReference>
<evidence type="ECO:0000256" key="3">
    <source>
        <dbReference type="ARBA" id="ARBA00022630"/>
    </source>
</evidence>
<evidence type="ECO:0000256" key="4">
    <source>
        <dbReference type="ARBA" id="ARBA00022827"/>
    </source>
</evidence>
<evidence type="ECO:0000256" key="5">
    <source>
        <dbReference type="ARBA" id="ARBA00023002"/>
    </source>
</evidence>
<dbReference type="InterPro" id="IPR036188">
    <property type="entry name" value="FAD/NAD-bd_sf"/>
</dbReference>
<dbReference type="PANTHER" id="PTHR11985">
    <property type="entry name" value="GLYCEROL-3-PHOSPHATE DEHYDROGENASE"/>
    <property type="match status" value="1"/>
</dbReference>
<dbReference type="GO" id="GO:0004368">
    <property type="term" value="F:glycerol-3-phosphate dehydrogenase (quinone) activity"/>
    <property type="evidence" value="ECO:0007669"/>
    <property type="project" value="UniProtKB-EC"/>
</dbReference>
<name>A0AAU8G2A4_9MICO</name>
<proteinExistence type="inferred from homology"/>
<evidence type="ECO:0000259" key="6">
    <source>
        <dbReference type="Pfam" id="PF01266"/>
    </source>
</evidence>
<evidence type="ECO:0000313" key="8">
    <source>
        <dbReference type="EMBL" id="XCH31054.1"/>
    </source>
</evidence>
<dbReference type="EC" id="1.1.5.3" evidence="8"/>
<evidence type="ECO:0000259" key="7">
    <source>
        <dbReference type="Pfam" id="PF16901"/>
    </source>
</evidence>
<dbReference type="Pfam" id="PF01266">
    <property type="entry name" value="DAO"/>
    <property type="match status" value="1"/>
</dbReference>
<dbReference type="Gene3D" id="3.50.50.60">
    <property type="entry name" value="FAD/NAD(P)-binding domain"/>
    <property type="match status" value="1"/>
</dbReference>
<feature type="domain" description="Alpha-glycerophosphate oxidase C-terminal" evidence="7">
    <location>
        <begin position="400"/>
        <end position="523"/>
    </location>
</feature>
<reference evidence="8" key="1">
    <citation type="submission" date="2024-06" db="EMBL/GenBank/DDBJ databases">
        <title>Complete genome sequence of the cellulolytic actinobacterium, Cellulosimicrobium ES-005.</title>
        <authorList>
            <person name="Matthews C.T."/>
            <person name="Underwood K.D."/>
            <person name="Ghanchi K.M."/>
            <person name="Fields S.D."/>
            <person name="Gardner S.G."/>
        </authorList>
    </citation>
    <scope>NUCLEOTIDE SEQUENCE</scope>
    <source>
        <strain evidence="8">ES-005</strain>
    </source>
</reference>
<organism evidence="8">
    <name type="scientific">Cellulosimicrobium sp. ES-005</name>
    <dbReference type="NCBI Taxonomy" id="3163031"/>
    <lineage>
        <taxon>Bacteria</taxon>
        <taxon>Bacillati</taxon>
        <taxon>Actinomycetota</taxon>
        <taxon>Actinomycetes</taxon>
        <taxon>Micrococcales</taxon>
        <taxon>Promicromonosporaceae</taxon>
        <taxon>Cellulosimicrobium</taxon>
    </lineage>
</organism>
<dbReference type="InterPro" id="IPR000447">
    <property type="entry name" value="G3P_DH_FAD-dep"/>
</dbReference>
<feature type="domain" description="FAD dependent oxidoreductase" evidence="6">
    <location>
        <begin position="18"/>
        <end position="343"/>
    </location>
</feature>
<dbReference type="Gene3D" id="1.10.8.870">
    <property type="entry name" value="Alpha-glycerophosphate oxidase, cap domain"/>
    <property type="match status" value="1"/>
</dbReference>
<dbReference type="Gene3D" id="3.30.9.10">
    <property type="entry name" value="D-Amino Acid Oxidase, subunit A, domain 2"/>
    <property type="match status" value="1"/>
</dbReference>
<protein>
    <submittedName>
        <fullName evidence="8">Glycerol-3-phosphate dehydrogenase</fullName>
        <ecNumber evidence="8">1.1.5.3</ecNumber>
    </submittedName>
</protein>
<keyword evidence="5 8" id="KW-0560">Oxidoreductase</keyword>
<dbReference type="InterPro" id="IPR038299">
    <property type="entry name" value="DAO_C_sf"/>
</dbReference>
<keyword evidence="3" id="KW-0285">Flavoprotein</keyword>
<dbReference type="InterPro" id="IPR006076">
    <property type="entry name" value="FAD-dep_OxRdtase"/>
</dbReference>